<feature type="domain" description="Sushi" evidence="7">
    <location>
        <begin position="1020"/>
        <end position="1082"/>
    </location>
</feature>
<evidence type="ECO:0000256" key="6">
    <source>
        <dbReference type="SAM" id="SignalP"/>
    </source>
</evidence>
<evidence type="ECO:0000256" key="3">
    <source>
        <dbReference type="ARBA" id="ARBA00022729"/>
    </source>
</evidence>
<evidence type="ECO:0000313" key="9">
    <source>
        <dbReference type="Proteomes" id="UP000579812"/>
    </source>
</evidence>
<name>A0A7J6BRX1_9TELE</name>
<dbReference type="AlphaFoldDB" id="A0A7J6BRX1"/>
<feature type="domain" description="Sushi" evidence="7">
    <location>
        <begin position="891"/>
        <end position="954"/>
    </location>
</feature>
<proteinExistence type="predicted"/>
<evidence type="ECO:0000256" key="2">
    <source>
        <dbReference type="ARBA" id="ARBA00022659"/>
    </source>
</evidence>
<evidence type="ECO:0000256" key="5">
    <source>
        <dbReference type="PROSITE-ProRule" id="PRU00302"/>
    </source>
</evidence>
<feature type="disulfide bond" evidence="5">
    <location>
        <begin position="118"/>
        <end position="145"/>
    </location>
</feature>
<evidence type="ECO:0000259" key="7">
    <source>
        <dbReference type="PROSITE" id="PS50923"/>
    </source>
</evidence>
<feature type="domain" description="Sushi" evidence="7">
    <location>
        <begin position="783"/>
        <end position="840"/>
    </location>
</feature>
<keyword evidence="9" id="KW-1185">Reference proteome</keyword>
<sequence length="1145" mass="129843">MGKMESSLVFLCLWICFIVYASTSNGCTEIPVVENAEVAETSKKPHYSEGDTLDYICGLGYASLIKIIYKCNNNKWTKWRGEKCSLKRCESPEDIPNGRYIIERGSGFVFGTVIKYICNDGFQIMSRFDTRTCRDGGWDNQLPACEEVSCERKTAEGNIRVEGLPNDPEDFIRYGQRLTFSCLGEGLILRGPKEITCLSNGEWSSPFPKCVEVTCEGEQLINVDILTGHPGIISPYKPGHVLVFRCTDVDLKMQGQRVIECLSNGKWDQPYPKCEAAEVTCEGEQLIGVDILTGHPGIAPPYKRGHVLVFRCTDVTLKMQGQRVIECLPNGKWDQPYPKCEEIKCEAPRDQHVYSPSQYFRGDMKLGARRSYRCESGYEKMAEEATCTRDGWTPKPLCAKSGCEAPRDQHVYRSYEYFRGDMKLGSKQYYSCESGYEKMAEDATCTRDGWTPNPLCAKSGCEAPRDQHVYSPSQYFRGDMKLGARRSYRCESGYDKMAEEATCTRDGWTPKPLCAKSGCEAPRDQHIYRSYDYFRGDMKLGSKQYYSCESGYEKMAEEATCTRDGWTPNPLCAVMTVSAKCGPPPRVNDADTVEMTKKEYNTGERVEYICFNKYILDQRHSFTKYLTCQQGQWRGNVKCLKVTCEGEQLIGVDILTGHPGIVSPYKPGHVLVFRCTDVDLKMQGQRTIECLSNGKWDQPYPKCEEVTCEGEQLINVDILTGHPEIKCEAPRDQHVYSPSQYFRGDMKLGARRSYRCESGYEKMAAEATCTRDGWTPKPLCAESGCEAPRDLHIYRSYDYFRGDMKLGSKLYYSCESGYEKMAAEATCTRDGWTPNPLCAGQWRGNVKCLKPCTVTKELMAERGNQLKMKFCKMFLFLLLMIMDVSTNAQEITCEGEQLINVDILIGHPGIAPPYKPGHILVFRCTDVNLKMHGQQTIECRSNGKWNYPYPKCEEVTCLLNTNENNIKMELFPDFECPVKPGYNVTFSCNGQGLILKGQREITCQSNGEWSSPFPKCEVSVKCGPPPRVNNADTVEMTKKEYNTGERVEYICFNKYILDQRHSFTKYLTCQQGQWTGNVKCLKPCTVTKELMAERGIDLAYVNQQKMFAPHNDHITFVCLRGKNPVGITDFRQKCNDGEINLPECV</sequence>
<dbReference type="SUPFAM" id="SSF57535">
    <property type="entry name" value="Complement control module/SCR domain"/>
    <property type="match status" value="17"/>
</dbReference>
<dbReference type="SMART" id="SM00032">
    <property type="entry name" value="CCP"/>
    <property type="match status" value="16"/>
</dbReference>
<evidence type="ECO:0000313" key="8">
    <source>
        <dbReference type="EMBL" id="KAF4097767.1"/>
    </source>
</evidence>
<feature type="domain" description="Sushi" evidence="7">
    <location>
        <begin position="579"/>
        <end position="641"/>
    </location>
</feature>
<dbReference type="Gene3D" id="2.10.70.10">
    <property type="entry name" value="Complement Module, domain 1"/>
    <property type="match status" value="17"/>
</dbReference>
<keyword evidence="2 5" id="KW-0768">Sushi</keyword>
<feature type="signal peptide" evidence="6">
    <location>
        <begin position="1"/>
        <end position="21"/>
    </location>
</feature>
<gene>
    <name evidence="8" type="ORF">G5714_021775</name>
</gene>
<comment type="caution">
    <text evidence="5">Lacks conserved residue(s) required for the propagation of feature annotation.</text>
</comment>
<dbReference type="InterPro" id="IPR051503">
    <property type="entry name" value="ComplSys_Reg/VirEntry_Med"/>
</dbReference>
<dbReference type="CDD" id="cd00033">
    <property type="entry name" value="CCP"/>
    <property type="match status" value="8"/>
</dbReference>
<evidence type="ECO:0000256" key="1">
    <source>
        <dbReference type="ARBA" id="ARBA00004328"/>
    </source>
</evidence>
<feature type="domain" description="Sushi" evidence="7">
    <location>
        <begin position="25"/>
        <end position="86"/>
    </location>
</feature>
<feature type="domain" description="Sushi" evidence="7">
    <location>
        <begin position="517"/>
        <end position="574"/>
    </location>
</feature>
<keyword evidence="4 5" id="KW-1015">Disulfide bond</keyword>
<dbReference type="PANTHER" id="PTHR45785">
    <property type="entry name" value="COMPLEMENT FACTOR H-RELATED"/>
    <property type="match status" value="1"/>
</dbReference>
<feature type="domain" description="Sushi" evidence="7">
    <location>
        <begin position="87"/>
        <end position="147"/>
    </location>
</feature>
<feature type="domain" description="Sushi" evidence="7">
    <location>
        <begin position="279"/>
        <end position="342"/>
    </location>
</feature>
<feature type="domain" description="Sushi" evidence="7">
    <location>
        <begin position="148"/>
        <end position="212"/>
    </location>
</feature>
<feature type="domain" description="Sushi" evidence="7">
    <location>
        <begin position="725"/>
        <end position="782"/>
    </location>
</feature>
<accession>A0A7J6BRX1</accession>
<feature type="domain" description="Sushi" evidence="7">
    <location>
        <begin position="401"/>
        <end position="458"/>
    </location>
</feature>
<comment type="caution">
    <text evidence="8">The sequence shown here is derived from an EMBL/GenBank/DDBJ whole genome shotgun (WGS) entry which is preliminary data.</text>
</comment>
<dbReference type="Pfam" id="PF00084">
    <property type="entry name" value="Sushi"/>
    <property type="match status" value="16"/>
</dbReference>
<dbReference type="InterPro" id="IPR035976">
    <property type="entry name" value="Sushi/SCR/CCP_sf"/>
</dbReference>
<keyword evidence="3 6" id="KW-0732">Signal</keyword>
<feature type="domain" description="Sushi" evidence="7">
    <location>
        <begin position="213"/>
        <end position="276"/>
    </location>
</feature>
<comment type="subcellular location">
    <subcellularLocation>
        <location evidence="1">Virion</location>
    </subcellularLocation>
</comment>
<feature type="domain" description="Sushi" evidence="7">
    <location>
        <begin position="459"/>
        <end position="516"/>
    </location>
</feature>
<dbReference type="InterPro" id="IPR000436">
    <property type="entry name" value="Sushi_SCR_CCP_dom"/>
</dbReference>
<feature type="domain" description="Sushi" evidence="7">
    <location>
        <begin position="642"/>
        <end position="705"/>
    </location>
</feature>
<protein>
    <recommendedName>
        <fullName evidence="7">Sushi domain-containing protein</fullName>
    </recommendedName>
</protein>
<reference evidence="8 9" key="1">
    <citation type="submission" date="2020-04" db="EMBL/GenBank/DDBJ databases">
        <title>Chromosome-level genome assembly of a cyprinid fish Onychostoma macrolepis by integration of Nanopore Sequencing, Bionano and Hi-C technology.</title>
        <authorList>
            <person name="Wang D."/>
        </authorList>
    </citation>
    <scope>NUCLEOTIDE SEQUENCE [LARGE SCALE GENOMIC DNA]</scope>
    <source>
        <strain evidence="8">SWU-2019</strain>
        <tissue evidence="8">Muscle</tissue>
    </source>
</reference>
<organism evidence="8 9">
    <name type="scientific">Onychostoma macrolepis</name>
    <dbReference type="NCBI Taxonomy" id="369639"/>
    <lineage>
        <taxon>Eukaryota</taxon>
        <taxon>Metazoa</taxon>
        <taxon>Chordata</taxon>
        <taxon>Craniata</taxon>
        <taxon>Vertebrata</taxon>
        <taxon>Euteleostomi</taxon>
        <taxon>Actinopterygii</taxon>
        <taxon>Neopterygii</taxon>
        <taxon>Teleostei</taxon>
        <taxon>Ostariophysi</taxon>
        <taxon>Cypriniformes</taxon>
        <taxon>Cyprinidae</taxon>
        <taxon>Acrossocheilinae</taxon>
        <taxon>Onychostoma</taxon>
    </lineage>
</organism>
<feature type="chain" id="PRO_5029546074" description="Sushi domain-containing protein" evidence="6">
    <location>
        <begin position="22"/>
        <end position="1145"/>
    </location>
</feature>
<feature type="domain" description="Sushi" evidence="7">
    <location>
        <begin position="955"/>
        <end position="1018"/>
    </location>
</feature>
<dbReference type="EMBL" id="JAAMOB010000022">
    <property type="protein sequence ID" value="KAF4097767.1"/>
    <property type="molecule type" value="Genomic_DNA"/>
</dbReference>
<feature type="disulfide bond" evidence="5">
    <location>
        <begin position="57"/>
        <end position="84"/>
    </location>
</feature>
<dbReference type="PROSITE" id="PS50923">
    <property type="entry name" value="SUSHI"/>
    <property type="match status" value="16"/>
</dbReference>
<dbReference type="Proteomes" id="UP000579812">
    <property type="component" value="Unassembled WGS sequence"/>
</dbReference>
<dbReference type="PANTHER" id="PTHR45785:SF2">
    <property type="entry name" value="COMPLEMENT FACTOR H-RELATED"/>
    <property type="match status" value="1"/>
</dbReference>
<feature type="domain" description="Sushi" evidence="7">
    <location>
        <begin position="343"/>
        <end position="400"/>
    </location>
</feature>
<evidence type="ECO:0000256" key="4">
    <source>
        <dbReference type="ARBA" id="ARBA00023157"/>
    </source>
</evidence>